<sequence length="86" mass="9789">MMAVFTTKGLGTITLPHRARLKRTFVLSLPLHTWTRVDNEDEHGKRMDQSRQVSRTELMEDGVFMGPADMHSEACEMWTGSPSVKI</sequence>
<evidence type="ECO:0000313" key="2">
    <source>
        <dbReference type="Proteomes" id="UP001311232"/>
    </source>
</evidence>
<keyword evidence="2" id="KW-1185">Reference proteome</keyword>
<name>A0AAV9QWM4_9TELE</name>
<dbReference type="Proteomes" id="UP001311232">
    <property type="component" value="Unassembled WGS sequence"/>
</dbReference>
<accession>A0AAV9QWM4</accession>
<reference evidence="1 2" key="1">
    <citation type="submission" date="2021-06" db="EMBL/GenBank/DDBJ databases">
        <authorList>
            <person name="Palmer J.M."/>
        </authorList>
    </citation>
    <scope>NUCLEOTIDE SEQUENCE [LARGE SCALE GENOMIC DNA]</scope>
    <source>
        <strain evidence="1 2">MEX-2019</strain>
        <tissue evidence="1">Muscle</tissue>
    </source>
</reference>
<dbReference type="EMBL" id="JAHHUM010002895">
    <property type="protein sequence ID" value="KAK5600190.1"/>
    <property type="molecule type" value="Genomic_DNA"/>
</dbReference>
<comment type="caution">
    <text evidence="1">The sequence shown here is derived from an EMBL/GenBank/DDBJ whole genome shotgun (WGS) entry which is preliminary data.</text>
</comment>
<dbReference type="AlphaFoldDB" id="A0AAV9QWM4"/>
<protein>
    <submittedName>
        <fullName evidence="1">Uncharacterized protein</fullName>
    </submittedName>
</protein>
<evidence type="ECO:0000313" key="1">
    <source>
        <dbReference type="EMBL" id="KAK5600190.1"/>
    </source>
</evidence>
<organism evidence="1 2">
    <name type="scientific">Crenichthys baileyi</name>
    <name type="common">White River springfish</name>
    <dbReference type="NCBI Taxonomy" id="28760"/>
    <lineage>
        <taxon>Eukaryota</taxon>
        <taxon>Metazoa</taxon>
        <taxon>Chordata</taxon>
        <taxon>Craniata</taxon>
        <taxon>Vertebrata</taxon>
        <taxon>Euteleostomi</taxon>
        <taxon>Actinopterygii</taxon>
        <taxon>Neopterygii</taxon>
        <taxon>Teleostei</taxon>
        <taxon>Neoteleostei</taxon>
        <taxon>Acanthomorphata</taxon>
        <taxon>Ovalentaria</taxon>
        <taxon>Atherinomorphae</taxon>
        <taxon>Cyprinodontiformes</taxon>
        <taxon>Goodeidae</taxon>
        <taxon>Crenichthys</taxon>
    </lineage>
</organism>
<gene>
    <name evidence="1" type="ORF">CRENBAI_005811</name>
</gene>
<proteinExistence type="predicted"/>